<dbReference type="AlphaFoldDB" id="A0A146M8D6"/>
<dbReference type="EMBL" id="GDHC01002598">
    <property type="protein sequence ID" value="JAQ16031.1"/>
    <property type="molecule type" value="Transcribed_RNA"/>
</dbReference>
<gene>
    <name evidence="2" type="ORF">g.53774</name>
</gene>
<protein>
    <submittedName>
        <fullName evidence="2">Uncharacterized protein</fullName>
    </submittedName>
</protein>
<proteinExistence type="predicted"/>
<sequence length="172" mass="20314">MKNLYSFVLIGVLGFHCDAKIYEPCELAKELYLEMTEMNRDHLVEDIPLLVCIAGYHDYDSDFQSYRIDKDIKREYFGIFGQSKPHLAGRNLEMQLDSFKKDIFDLNKFSKSPMIYRFFKHICSVQYVNSITCNVRLNHYVWSKFHVPVPKAPKMLYGSLQENPVDDFNPFF</sequence>
<feature type="chain" id="PRO_5007527689" evidence="1">
    <location>
        <begin position="20"/>
        <end position="172"/>
    </location>
</feature>
<reference evidence="2" key="1">
    <citation type="journal article" date="2016" name="Gigascience">
        <title>De novo construction of an expanded transcriptome assembly for the western tarnished plant bug, Lygus hesperus.</title>
        <authorList>
            <person name="Tassone E.E."/>
            <person name="Geib S.M."/>
            <person name="Hall B."/>
            <person name="Fabrick J.A."/>
            <person name="Brent C.S."/>
            <person name="Hull J.J."/>
        </authorList>
    </citation>
    <scope>NUCLEOTIDE SEQUENCE</scope>
</reference>
<organism evidence="2">
    <name type="scientific">Lygus hesperus</name>
    <name type="common">Western plant bug</name>
    <dbReference type="NCBI Taxonomy" id="30085"/>
    <lineage>
        <taxon>Eukaryota</taxon>
        <taxon>Metazoa</taxon>
        <taxon>Ecdysozoa</taxon>
        <taxon>Arthropoda</taxon>
        <taxon>Hexapoda</taxon>
        <taxon>Insecta</taxon>
        <taxon>Pterygota</taxon>
        <taxon>Neoptera</taxon>
        <taxon>Paraneoptera</taxon>
        <taxon>Hemiptera</taxon>
        <taxon>Heteroptera</taxon>
        <taxon>Panheteroptera</taxon>
        <taxon>Cimicomorpha</taxon>
        <taxon>Miridae</taxon>
        <taxon>Mirini</taxon>
        <taxon>Lygus</taxon>
    </lineage>
</organism>
<feature type="signal peptide" evidence="1">
    <location>
        <begin position="1"/>
        <end position="19"/>
    </location>
</feature>
<evidence type="ECO:0000256" key="1">
    <source>
        <dbReference type="SAM" id="SignalP"/>
    </source>
</evidence>
<evidence type="ECO:0000313" key="2">
    <source>
        <dbReference type="EMBL" id="JAQ16031.1"/>
    </source>
</evidence>
<name>A0A146M8D6_LYGHE</name>
<accession>A0A146M8D6</accession>
<keyword evidence="1" id="KW-0732">Signal</keyword>